<feature type="region of interest" description="Disordered" evidence="1">
    <location>
        <begin position="17"/>
        <end position="39"/>
    </location>
</feature>
<gene>
    <name evidence="2" type="ORF">Thi970DRAFT_01295</name>
</gene>
<sequence>MNPTGYLFIRFNHHGDTQPAHGRVEDLKDPDDSVASRKPRRMSIKHGIQAILMAHLLSTGPVFAQDAACHWIRLTGLEVGQTADFLSWGDYLPLIALEPGELYSLLHGTEPSVELAAGRQHVIDGHWYYVPEHLIDVGTMTLRFMLLDRDQGTDDDLVLPMRSHVVRLDQSFSKSGSLQFEIPELFVVDDQLKKSNAMRFRFELRRLPGHCGSGPDAAAEDTRYRRENRVHHLRTRTFSYFDDPVIAGRETKLFVDEKTTDAAEAFEIARRNLHELLTLGREIERLEGTQGFDELRFEFARLIATLKERRLQFSRVEQDGDERTTVWVSVPALASEPEWKQVLTDAVIESIPTSWQVD</sequence>
<reference evidence="2 3" key="2">
    <citation type="submission" date="2011-11" db="EMBL/GenBank/DDBJ databases">
        <authorList>
            <consortium name="US DOE Joint Genome Institute"/>
            <person name="Lucas S."/>
            <person name="Han J."/>
            <person name="Lapidus A."/>
            <person name="Cheng J.-F."/>
            <person name="Goodwin L."/>
            <person name="Pitluck S."/>
            <person name="Peters L."/>
            <person name="Ovchinnikova G."/>
            <person name="Zhang X."/>
            <person name="Detter J.C."/>
            <person name="Han C."/>
            <person name="Tapia R."/>
            <person name="Land M."/>
            <person name="Hauser L."/>
            <person name="Kyrpides N."/>
            <person name="Ivanova N."/>
            <person name="Pagani I."/>
            <person name="Vogl K."/>
            <person name="Liu Z."/>
            <person name="Overmann J."/>
            <person name="Frigaard N.-U."/>
            <person name="Bryant D."/>
            <person name="Woyke T."/>
        </authorList>
    </citation>
    <scope>NUCLEOTIDE SEQUENCE [LARGE SCALE GENOMIC DNA]</scope>
    <source>
        <strain evidence="2 3">970</strain>
    </source>
</reference>
<dbReference type="Proteomes" id="UP000002964">
    <property type="component" value="Unassembled WGS sequence"/>
</dbReference>
<dbReference type="HOGENOM" id="CLU_773709_0_0_6"/>
<organism evidence="2 3">
    <name type="scientific">Thiorhodovibrio frisius</name>
    <dbReference type="NCBI Taxonomy" id="631362"/>
    <lineage>
        <taxon>Bacteria</taxon>
        <taxon>Pseudomonadati</taxon>
        <taxon>Pseudomonadota</taxon>
        <taxon>Gammaproteobacteria</taxon>
        <taxon>Chromatiales</taxon>
        <taxon>Chromatiaceae</taxon>
        <taxon>Thiorhodovibrio</taxon>
    </lineage>
</organism>
<dbReference type="AlphaFoldDB" id="H8YYU5"/>
<evidence type="ECO:0000313" key="2">
    <source>
        <dbReference type="EMBL" id="EIC23621.1"/>
    </source>
</evidence>
<evidence type="ECO:0000313" key="3">
    <source>
        <dbReference type="Proteomes" id="UP000002964"/>
    </source>
</evidence>
<reference evidence="3" key="1">
    <citation type="submission" date="2011-06" db="EMBL/GenBank/DDBJ databases">
        <authorList>
            <consortium name="US DOE Joint Genome Institute (JGI-PGF)"/>
            <person name="Lucas S."/>
            <person name="Han J."/>
            <person name="Lapidus A."/>
            <person name="Cheng J.-F."/>
            <person name="Goodwin L."/>
            <person name="Pitluck S."/>
            <person name="Peters L."/>
            <person name="Land M.L."/>
            <person name="Hauser L."/>
            <person name="Vogl K."/>
            <person name="Liu Z."/>
            <person name="Overmann J."/>
            <person name="Frigaard N.-U."/>
            <person name="Bryant D.A."/>
            <person name="Woyke T.J."/>
        </authorList>
    </citation>
    <scope>NUCLEOTIDE SEQUENCE [LARGE SCALE GENOMIC DNA]</scope>
    <source>
        <strain evidence="3">970</strain>
    </source>
</reference>
<name>H8YYU5_9GAMM</name>
<keyword evidence="3" id="KW-1185">Reference proteome</keyword>
<accession>H8YYU5</accession>
<protein>
    <submittedName>
        <fullName evidence="2">Uncharacterized protein</fullName>
    </submittedName>
</protein>
<evidence type="ECO:0000256" key="1">
    <source>
        <dbReference type="SAM" id="MobiDB-lite"/>
    </source>
</evidence>
<proteinExistence type="predicted"/>
<dbReference type="EMBL" id="JH603168">
    <property type="protein sequence ID" value="EIC23621.1"/>
    <property type="molecule type" value="Genomic_DNA"/>
</dbReference>
<dbReference type="STRING" id="631362.Thi970DRAFT_01295"/>
<feature type="compositionally biased region" description="Basic and acidic residues" evidence="1">
    <location>
        <begin position="22"/>
        <end position="35"/>
    </location>
</feature>